<dbReference type="UniPathway" id="UPA00378"/>
<evidence type="ECO:0000256" key="2">
    <source>
        <dbReference type="ARBA" id="ARBA00022692"/>
    </source>
</evidence>
<dbReference type="PANTHER" id="PTHR14624">
    <property type="entry name" value="DFG10 PROTEIN"/>
    <property type="match status" value="1"/>
</dbReference>
<proteinExistence type="predicted"/>
<feature type="transmembrane region" description="Helical" evidence="5">
    <location>
        <begin position="74"/>
        <end position="95"/>
    </location>
</feature>
<feature type="transmembrane region" description="Helical" evidence="5">
    <location>
        <begin position="12"/>
        <end position="35"/>
    </location>
</feature>
<sequence length="311" mass="34301">MLQTLEWLIAQFFPPLLFIYWLLAAASVIVTVLPIPVPQAFKDAVYLSSCRGKLWHDKPAALGPLRDWAVPQAWFLHFYVVGSCCNAAVLLAYCLSSAPSTSGTHVPLLALLLVQLHLVRRALETWLLLHYPCGASMHGIAYVFGLSYYAVVPLSLLPSSWYSQQQWQQLGPLQQLRATVQQHLAGLADSGALTQLQLMGAGVFLAGNLLQLVSHWQLAALSRGSKPGIEKTAYKVPTGGLFELVSCPHYLAEIIIYCGLLLVTGGQLLPLLMLVWVAVNLVLAARASHKWYRRRVKSYPPARKAIIPFVL</sequence>
<name>A0A383V283_TETOB</name>
<dbReference type="Gene3D" id="1.20.120.1630">
    <property type="match status" value="1"/>
</dbReference>
<dbReference type="Proteomes" id="UP000256970">
    <property type="component" value="Unassembled WGS sequence"/>
</dbReference>
<feature type="transmembrane region" description="Helical" evidence="5">
    <location>
        <begin position="268"/>
        <end position="287"/>
    </location>
</feature>
<dbReference type="GO" id="GO:0006488">
    <property type="term" value="P:dolichol-linked oligosaccharide biosynthetic process"/>
    <property type="evidence" value="ECO:0007669"/>
    <property type="project" value="InterPro"/>
</dbReference>
<dbReference type="Pfam" id="PF02544">
    <property type="entry name" value="Steroid_dh"/>
    <property type="match status" value="1"/>
</dbReference>
<dbReference type="STRING" id="3088.A0A383V283"/>
<evidence type="ECO:0000259" key="6">
    <source>
        <dbReference type="Pfam" id="PF02544"/>
    </source>
</evidence>
<reference evidence="7 8" key="1">
    <citation type="submission" date="2016-10" db="EMBL/GenBank/DDBJ databases">
        <authorList>
            <person name="Cai Z."/>
        </authorList>
    </citation>
    <scope>NUCLEOTIDE SEQUENCE [LARGE SCALE GENOMIC DNA]</scope>
</reference>
<dbReference type="PROSITE" id="PS50244">
    <property type="entry name" value="S5A_REDUCTASE"/>
    <property type="match status" value="1"/>
</dbReference>
<feature type="domain" description="3-oxo-5-alpha-steroid 4-dehydrogenase C-terminal" evidence="6">
    <location>
        <begin position="192"/>
        <end position="311"/>
    </location>
</feature>
<keyword evidence="2 5" id="KW-0812">Transmembrane</keyword>
<dbReference type="InterPro" id="IPR001104">
    <property type="entry name" value="3-oxo-5_a-steroid_4-DH_C"/>
</dbReference>
<dbReference type="GO" id="GO:0016095">
    <property type="term" value="P:polyprenol catabolic process"/>
    <property type="evidence" value="ECO:0007669"/>
    <property type="project" value="TreeGrafter"/>
</dbReference>
<keyword evidence="4 5" id="KW-0472">Membrane</keyword>
<evidence type="ECO:0000256" key="5">
    <source>
        <dbReference type="SAM" id="Phobius"/>
    </source>
</evidence>
<dbReference type="InterPro" id="IPR039698">
    <property type="entry name" value="Dfg10/SRD5A3"/>
</dbReference>
<feature type="transmembrane region" description="Helical" evidence="5">
    <location>
        <begin position="102"/>
        <end position="119"/>
    </location>
</feature>
<dbReference type="EMBL" id="FNXT01000015">
    <property type="protein sequence ID" value="SZX59677.1"/>
    <property type="molecule type" value="Genomic_DNA"/>
</dbReference>
<evidence type="ECO:0000313" key="7">
    <source>
        <dbReference type="EMBL" id="SZX59677.1"/>
    </source>
</evidence>
<organism evidence="7 8">
    <name type="scientific">Tetradesmus obliquus</name>
    <name type="common">Green alga</name>
    <name type="synonym">Acutodesmus obliquus</name>
    <dbReference type="NCBI Taxonomy" id="3088"/>
    <lineage>
        <taxon>Eukaryota</taxon>
        <taxon>Viridiplantae</taxon>
        <taxon>Chlorophyta</taxon>
        <taxon>core chlorophytes</taxon>
        <taxon>Chlorophyceae</taxon>
        <taxon>CS clade</taxon>
        <taxon>Sphaeropleales</taxon>
        <taxon>Scenedesmaceae</taxon>
        <taxon>Tetradesmus</taxon>
    </lineage>
</organism>
<comment type="subcellular location">
    <subcellularLocation>
        <location evidence="1">Endomembrane system</location>
        <topology evidence="1">Multi-pass membrane protein</topology>
    </subcellularLocation>
</comment>
<evidence type="ECO:0000256" key="4">
    <source>
        <dbReference type="ARBA" id="ARBA00023136"/>
    </source>
</evidence>
<accession>A0A383V283</accession>
<dbReference type="GO" id="GO:0005783">
    <property type="term" value="C:endoplasmic reticulum"/>
    <property type="evidence" value="ECO:0007669"/>
    <property type="project" value="TreeGrafter"/>
</dbReference>
<keyword evidence="3 5" id="KW-1133">Transmembrane helix</keyword>
<gene>
    <name evidence="7" type="ORF">BQ4739_LOCUS274</name>
</gene>
<keyword evidence="8" id="KW-1185">Reference proteome</keyword>
<dbReference type="PANTHER" id="PTHR14624:SF0">
    <property type="entry name" value="POLYPRENOL REDUCTASE"/>
    <property type="match status" value="1"/>
</dbReference>
<feature type="transmembrane region" description="Helical" evidence="5">
    <location>
        <begin position="139"/>
        <end position="157"/>
    </location>
</feature>
<evidence type="ECO:0000256" key="3">
    <source>
        <dbReference type="ARBA" id="ARBA00022989"/>
    </source>
</evidence>
<evidence type="ECO:0000256" key="1">
    <source>
        <dbReference type="ARBA" id="ARBA00004127"/>
    </source>
</evidence>
<dbReference type="GO" id="GO:0003865">
    <property type="term" value="F:3-oxo-5-alpha-steroid 4-dehydrogenase activity"/>
    <property type="evidence" value="ECO:0007669"/>
    <property type="project" value="TreeGrafter"/>
</dbReference>
<protein>
    <recommendedName>
        <fullName evidence="6">3-oxo-5-alpha-steroid 4-dehydrogenase C-terminal domain-containing protein</fullName>
    </recommendedName>
</protein>
<evidence type="ECO:0000313" key="8">
    <source>
        <dbReference type="Proteomes" id="UP000256970"/>
    </source>
</evidence>
<dbReference type="AlphaFoldDB" id="A0A383V283"/>
<feature type="transmembrane region" description="Helical" evidence="5">
    <location>
        <begin position="241"/>
        <end position="262"/>
    </location>
</feature>